<dbReference type="InterPro" id="IPR003439">
    <property type="entry name" value="ABC_transporter-like_ATP-bd"/>
</dbReference>
<evidence type="ECO:0000313" key="7">
    <source>
        <dbReference type="Proteomes" id="UP001237780"/>
    </source>
</evidence>
<keyword evidence="2" id="KW-0813">Transport</keyword>
<feature type="domain" description="ABC transporter" evidence="5">
    <location>
        <begin position="24"/>
        <end position="94"/>
    </location>
</feature>
<dbReference type="InterPro" id="IPR050319">
    <property type="entry name" value="ABC_transp_ATP-bind"/>
</dbReference>
<gene>
    <name evidence="6" type="ORF">QFZ34_002608</name>
</gene>
<evidence type="ECO:0000256" key="1">
    <source>
        <dbReference type="ARBA" id="ARBA00005417"/>
    </source>
</evidence>
<dbReference type="Proteomes" id="UP001237780">
    <property type="component" value="Unassembled WGS sequence"/>
</dbReference>
<sequence length="108" mass="11348">MACLKAENVIVEFGRSQSGPVRILDKVCLTVHAGSILGLTGPSGTGKTTLGRVMAGLIQPSYGLVTCDGFSVGNVRGRSGRTVQGRIGMMFQSPRRCCLPMRPIVVLG</sequence>
<dbReference type="Gene3D" id="3.40.50.300">
    <property type="entry name" value="P-loop containing nucleotide triphosphate hydrolases"/>
    <property type="match status" value="1"/>
</dbReference>
<dbReference type="Pfam" id="PF00005">
    <property type="entry name" value="ABC_tran"/>
    <property type="match status" value="1"/>
</dbReference>
<proteinExistence type="inferred from homology"/>
<accession>A0ABU0S9K8</accession>
<keyword evidence="4" id="KW-0067">ATP-binding</keyword>
<dbReference type="RefSeq" id="WP_307281368.1">
    <property type="nucleotide sequence ID" value="NZ_JAUSZT010000003.1"/>
</dbReference>
<evidence type="ECO:0000259" key="5">
    <source>
        <dbReference type="Pfam" id="PF00005"/>
    </source>
</evidence>
<evidence type="ECO:0000256" key="4">
    <source>
        <dbReference type="ARBA" id="ARBA00022840"/>
    </source>
</evidence>
<evidence type="ECO:0000313" key="6">
    <source>
        <dbReference type="EMBL" id="MDQ0997426.1"/>
    </source>
</evidence>
<dbReference type="InterPro" id="IPR027417">
    <property type="entry name" value="P-loop_NTPase"/>
</dbReference>
<name>A0ABU0S9K8_9HYPH</name>
<keyword evidence="7" id="KW-1185">Reference proteome</keyword>
<dbReference type="PANTHER" id="PTHR43776:SF7">
    <property type="entry name" value="D,D-DIPEPTIDE TRANSPORT ATP-BINDING PROTEIN DDPF-RELATED"/>
    <property type="match status" value="1"/>
</dbReference>
<comment type="similarity">
    <text evidence="1">Belongs to the ABC transporter superfamily.</text>
</comment>
<comment type="caution">
    <text evidence="6">The sequence shown here is derived from an EMBL/GenBank/DDBJ whole genome shotgun (WGS) entry which is preliminary data.</text>
</comment>
<organism evidence="6 7">
    <name type="scientific">Phyllobacterium ifriqiyense</name>
    <dbReference type="NCBI Taxonomy" id="314238"/>
    <lineage>
        <taxon>Bacteria</taxon>
        <taxon>Pseudomonadati</taxon>
        <taxon>Pseudomonadota</taxon>
        <taxon>Alphaproteobacteria</taxon>
        <taxon>Hyphomicrobiales</taxon>
        <taxon>Phyllobacteriaceae</taxon>
        <taxon>Phyllobacterium</taxon>
    </lineage>
</organism>
<dbReference type="EMBL" id="JAUSZT010000003">
    <property type="protein sequence ID" value="MDQ0997426.1"/>
    <property type="molecule type" value="Genomic_DNA"/>
</dbReference>
<keyword evidence="3" id="KW-0547">Nucleotide-binding</keyword>
<dbReference type="SUPFAM" id="SSF52540">
    <property type="entry name" value="P-loop containing nucleoside triphosphate hydrolases"/>
    <property type="match status" value="1"/>
</dbReference>
<dbReference type="PANTHER" id="PTHR43776">
    <property type="entry name" value="TRANSPORT ATP-BINDING PROTEIN"/>
    <property type="match status" value="1"/>
</dbReference>
<evidence type="ECO:0000256" key="2">
    <source>
        <dbReference type="ARBA" id="ARBA00022448"/>
    </source>
</evidence>
<protein>
    <submittedName>
        <fullName evidence="6">ABC-type glutathione transport system ATPase component</fullName>
    </submittedName>
</protein>
<evidence type="ECO:0000256" key="3">
    <source>
        <dbReference type="ARBA" id="ARBA00022741"/>
    </source>
</evidence>
<reference evidence="6 7" key="1">
    <citation type="submission" date="2023-07" db="EMBL/GenBank/DDBJ databases">
        <title>Comparative genomics of wheat-associated soil bacteria to identify genetic determinants of phenazine resistance.</title>
        <authorList>
            <person name="Mouncey N."/>
        </authorList>
    </citation>
    <scope>NUCLEOTIDE SEQUENCE [LARGE SCALE GENOMIC DNA]</scope>
    <source>
        <strain evidence="6 7">W4I11</strain>
    </source>
</reference>